<keyword evidence="3" id="KW-1185">Reference proteome</keyword>
<keyword evidence="1" id="KW-0812">Transmembrane</keyword>
<dbReference type="EMBL" id="SRJC01000006">
    <property type="protein sequence ID" value="TGB01396.1"/>
    <property type="molecule type" value="Genomic_DNA"/>
</dbReference>
<comment type="caution">
    <text evidence="2">The sequence shown here is derived from an EMBL/GenBank/DDBJ whole genome shotgun (WGS) entry which is preliminary data.</text>
</comment>
<evidence type="ECO:0000256" key="1">
    <source>
        <dbReference type="SAM" id="Phobius"/>
    </source>
</evidence>
<name>A0A4Z0GV37_9BACI</name>
<feature type="transmembrane region" description="Helical" evidence="1">
    <location>
        <begin position="6"/>
        <end position="21"/>
    </location>
</feature>
<keyword evidence="1" id="KW-0472">Membrane</keyword>
<dbReference type="Proteomes" id="UP000297982">
    <property type="component" value="Unassembled WGS sequence"/>
</dbReference>
<dbReference type="RefSeq" id="WP_135328431.1">
    <property type="nucleotide sequence ID" value="NZ_SRJC01000006.1"/>
</dbReference>
<evidence type="ECO:0000313" key="3">
    <source>
        <dbReference type="Proteomes" id="UP000297982"/>
    </source>
</evidence>
<reference evidence="2 3" key="1">
    <citation type="journal article" date="2003" name="Int. J. Syst. Evol. Microbiol.">
        <title>Halobacillus salinus sp. nov., isolated from a salt lake on the coast of the East Sea in Korea.</title>
        <authorList>
            <person name="Yoon J.H."/>
            <person name="Kang K.H."/>
            <person name="Park Y.H."/>
        </authorList>
    </citation>
    <scope>NUCLEOTIDE SEQUENCE [LARGE SCALE GENOMIC DNA]</scope>
    <source>
        <strain evidence="2 3">HSL-3</strain>
    </source>
</reference>
<accession>A0A4Z0GV37</accession>
<protein>
    <submittedName>
        <fullName evidence="2">Uncharacterized protein</fullName>
    </submittedName>
</protein>
<organism evidence="2 3">
    <name type="scientific">Halobacillus salinus</name>
    <dbReference type="NCBI Taxonomy" id="192814"/>
    <lineage>
        <taxon>Bacteria</taxon>
        <taxon>Bacillati</taxon>
        <taxon>Bacillota</taxon>
        <taxon>Bacilli</taxon>
        <taxon>Bacillales</taxon>
        <taxon>Bacillaceae</taxon>
        <taxon>Halobacillus</taxon>
    </lineage>
</organism>
<feature type="transmembrane region" description="Helical" evidence="1">
    <location>
        <begin position="41"/>
        <end position="61"/>
    </location>
</feature>
<evidence type="ECO:0000313" key="2">
    <source>
        <dbReference type="EMBL" id="TGB01396.1"/>
    </source>
</evidence>
<sequence>MDFLLAIVIIVGAVVIDFLWLDRDRKRWGWMKSWSTFHKVLFFAGFFVVSTCIYLGMSAGFI</sequence>
<keyword evidence="1" id="KW-1133">Transmembrane helix</keyword>
<gene>
    <name evidence="2" type="ORF">E4663_16445</name>
</gene>
<proteinExistence type="predicted"/>
<dbReference type="AlphaFoldDB" id="A0A4Z0GV37"/>